<sequence length="200" mass="22195">MDRRRRRRRHRIQAIVIYTAIAVGLAWFFESQATTTMIFVRHAERAGPSADDPGLTPAGQRRAGELARQLVDADVVAGVDAIYSTPYRRTQETAQPVADALDLPINIYDPADNEAVLEEILKKHKGKIILIVGHSNTVPALMADLGASKKVPPIAEMEYDNIYIVSIPWFGKTKTIRLRFGEPYTGEPAEEGPEGVKMTE</sequence>
<feature type="transmembrane region" description="Helical" evidence="1">
    <location>
        <begin position="12"/>
        <end position="29"/>
    </location>
</feature>
<dbReference type="PANTHER" id="PTHR16469">
    <property type="entry name" value="UBIQUITIN-ASSOCIATED AND SH3 DOMAIN-CONTAINING BA-RELATED"/>
    <property type="match status" value="1"/>
</dbReference>
<dbReference type="InterPro" id="IPR051710">
    <property type="entry name" value="Phosphatase_SH3-domain"/>
</dbReference>
<dbReference type="InterPro" id="IPR029033">
    <property type="entry name" value="His_PPase_superfam"/>
</dbReference>
<protein>
    <recommendedName>
        <fullName evidence="3">Phosphoglycerate mutase</fullName>
    </recommendedName>
</protein>
<keyword evidence="1" id="KW-0472">Membrane</keyword>
<dbReference type="AlphaFoldDB" id="A0A7D9D2M9"/>
<proteinExistence type="predicted"/>
<dbReference type="InterPro" id="IPR013078">
    <property type="entry name" value="His_Pase_superF_clade-1"/>
</dbReference>
<gene>
    <name evidence="2" type="ORF">JTBM06_V1_690003</name>
</gene>
<evidence type="ECO:0008006" key="3">
    <source>
        <dbReference type="Google" id="ProtNLM"/>
    </source>
</evidence>
<dbReference type="SUPFAM" id="SSF53254">
    <property type="entry name" value="Phosphoglycerate mutase-like"/>
    <property type="match status" value="1"/>
</dbReference>
<organism evidence="2">
    <name type="scientific">uncultured Woeseiaceae bacterium</name>
    <dbReference type="NCBI Taxonomy" id="1983305"/>
    <lineage>
        <taxon>Bacteria</taxon>
        <taxon>Pseudomonadati</taxon>
        <taxon>Pseudomonadota</taxon>
        <taxon>Gammaproteobacteria</taxon>
        <taxon>Woeseiales</taxon>
        <taxon>Woeseiaceae</taxon>
        <taxon>environmental samples</taxon>
    </lineage>
</organism>
<dbReference type="Pfam" id="PF00300">
    <property type="entry name" value="His_Phos_1"/>
    <property type="match status" value="1"/>
</dbReference>
<evidence type="ECO:0000256" key="1">
    <source>
        <dbReference type="SAM" id="Phobius"/>
    </source>
</evidence>
<keyword evidence="1" id="KW-0812">Transmembrane</keyword>
<name>A0A7D9D2M9_9GAMM</name>
<dbReference type="EMBL" id="LR633967">
    <property type="protein sequence ID" value="VUX56361.1"/>
    <property type="molecule type" value="Genomic_DNA"/>
</dbReference>
<dbReference type="PANTHER" id="PTHR16469:SF27">
    <property type="entry name" value="UBIQUITIN-ASSOCIATED AND SH3 DOMAIN-CONTAINING BA-RELATED"/>
    <property type="match status" value="1"/>
</dbReference>
<dbReference type="SMART" id="SM00855">
    <property type="entry name" value="PGAM"/>
    <property type="match status" value="1"/>
</dbReference>
<dbReference type="Gene3D" id="3.40.50.1240">
    <property type="entry name" value="Phosphoglycerate mutase-like"/>
    <property type="match status" value="1"/>
</dbReference>
<accession>A0A7D9D2M9</accession>
<evidence type="ECO:0000313" key="2">
    <source>
        <dbReference type="EMBL" id="VUX56361.1"/>
    </source>
</evidence>
<dbReference type="CDD" id="cd07067">
    <property type="entry name" value="HP_PGM_like"/>
    <property type="match status" value="1"/>
</dbReference>
<reference evidence="2" key="1">
    <citation type="submission" date="2019-07" db="EMBL/GenBank/DDBJ databases">
        <authorList>
            <person name="Weber M."/>
            <person name="Kostadinov I."/>
            <person name="Kostadinov D I."/>
        </authorList>
    </citation>
    <scope>NUCLEOTIDE SEQUENCE</scope>
    <source>
        <strain evidence="2">Gfbio:sag-sample-m06:053724c1-46a9-4a36-b237-ea2bf867836b</strain>
    </source>
</reference>
<keyword evidence="1" id="KW-1133">Transmembrane helix</keyword>